<keyword evidence="2" id="KW-1185">Reference proteome</keyword>
<sequence length="48" mass="5735">MNAKSVVKHFLYQECLRGICCLIRKKDLTSVKFAKKDSFFDIIYWSIF</sequence>
<evidence type="ECO:0000313" key="1">
    <source>
        <dbReference type="EMBL" id="CAL1294781.1"/>
    </source>
</evidence>
<dbReference type="Proteomes" id="UP001497382">
    <property type="component" value="Unassembled WGS sequence"/>
</dbReference>
<proteinExistence type="predicted"/>
<dbReference type="EMBL" id="CAXIEN010000353">
    <property type="protein sequence ID" value="CAL1294781.1"/>
    <property type="molecule type" value="Genomic_DNA"/>
</dbReference>
<name>A0AAV2BEX2_9ARAC</name>
<gene>
    <name evidence="1" type="ORF">LARSCL_LOCUS18909</name>
</gene>
<evidence type="ECO:0000313" key="2">
    <source>
        <dbReference type="Proteomes" id="UP001497382"/>
    </source>
</evidence>
<organism evidence="1 2">
    <name type="scientific">Larinioides sclopetarius</name>
    <dbReference type="NCBI Taxonomy" id="280406"/>
    <lineage>
        <taxon>Eukaryota</taxon>
        <taxon>Metazoa</taxon>
        <taxon>Ecdysozoa</taxon>
        <taxon>Arthropoda</taxon>
        <taxon>Chelicerata</taxon>
        <taxon>Arachnida</taxon>
        <taxon>Araneae</taxon>
        <taxon>Araneomorphae</taxon>
        <taxon>Entelegynae</taxon>
        <taxon>Araneoidea</taxon>
        <taxon>Araneidae</taxon>
        <taxon>Larinioides</taxon>
    </lineage>
</organism>
<comment type="caution">
    <text evidence="1">The sequence shown here is derived from an EMBL/GenBank/DDBJ whole genome shotgun (WGS) entry which is preliminary data.</text>
</comment>
<dbReference type="AlphaFoldDB" id="A0AAV2BEX2"/>
<reference evidence="1 2" key="1">
    <citation type="submission" date="2024-04" db="EMBL/GenBank/DDBJ databases">
        <authorList>
            <person name="Rising A."/>
            <person name="Reimegard J."/>
            <person name="Sonavane S."/>
            <person name="Akerstrom W."/>
            <person name="Nylinder S."/>
            <person name="Hedman E."/>
            <person name="Kallberg Y."/>
        </authorList>
    </citation>
    <scope>NUCLEOTIDE SEQUENCE [LARGE SCALE GENOMIC DNA]</scope>
</reference>
<protein>
    <submittedName>
        <fullName evidence="1">Uncharacterized protein</fullName>
    </submittedName>
</protein>
<accession>A0AAV2BEX2</accession>